<proteinExistence type="predicted"/>
<name>A0A8D8TAM0_9HEMI</name>
<evidence type="ECO:0000256" key="1">
    <source>
        <dbReference type="SAM" id="Coils"/>
    </source>
</evidence>
<evidence type="ECO:0000256" key="3">
    <source>
        <dbReference type="SAM" id="SignalP"/>
    </source>
</evidence>
<sequence>MVCPFLALLLITSVYSFKAHTYQEDCCKLLKNPNEKHEIEVVGFGKDIGSDRALSMRREGSQEESGWDRNARELEANKAETEGMEKQKKWWEKLEQYKLGRQKRAATTQMVTLKYPISFEDIFGESDEMAPNAKEIFWAERDGKAQYKPLYKTREQYEEDERKEKLERLERSKGKKKELKDEEKSPFIKSQEMIWSDDDEEPYVHSSNEELDLEQDDEETPPHQFHNKWNQKKKWTPKKKWRPPHQTWDDESEEATHYPSHDVRMFSEKSEEERANVPYDPLGIWTREDIEGTEDPVQSPDFKVRPFRSDVRTEKYAHRTREQKQKEREDELKRKQALVQLFRDRVKEVKEKMKLYTKKPLRLKDESTTLSVDMLEEIKDRNETIEMMRKKMRELWRIKGLGGTESNKFKGRSYLMRDYWHTEKEGSSTRGEDIKRLIRIVNYLWKYI</sequence>
<accession>A0A8D8TAM0</accession>
<reference evidence="4" key="1">
    <citation type="submission" date="2021-05" db="EMBL/GenBank/DDBJ databases">
        <authorList>
            <person name="Alioto T."/>
            <person name="Alioto T."/>
            <person name="Gomez Garrido J."/>
        </authorList>
    </citation>
    <scope>NUCLEOTIDE SEQUENCE</scope>
</reference>
<feature type="compositionally biased region" description="Basic and acidic residues" evidence="2">
    <location>
        <begin position="156"/>
        <end position="186"/>
    </location>
</feature>
<evidence type="ECO:0000256" key="2">
    <source>
        <dbReference type="SAM" id="MobiDB-lite"/>
    </source>
</evidence>
<organism evidence="4">
    <name type="scientific">Cacopsylla melanoneura</name>
    <dbReference type="NCBI Taxonomy" id="428564"/>
    <lineage>
        <taxon>Eukaryota</taxon>
        <taxon>Metazoa</taxon>
        <taxon>Ecdysozoa</taxon>
        <taxon>Arthropoda</taxon>
        <taxon>Hexapoda</taxon>
        <taxon>Insecta</taxon>
        <taxon>Pterygota</taxon>
        <taxon>Neoptera</taxon>
        <taxon>Paraneoptera</taxon>
        <taxon>Hemiptera</taxon>
        <taxon>Sternorrhyncha</taxon>
        <taxon>Psylloidea</taxon>
        <taxon>Psyllidae</taxon>
        <taxon>Psyllinae</taxon>
        <taxon>Cacopsylla</taxon>
    </lineage>
</organism>
<feature type="chain" id="PRO_5034899602" evidence="3">
    <location>
        <begin position="17"/>
        <end position="448"/>
    </location>
</feature>
<feature type="compositionally biased region" description="Basic residues" evidence="2">
    <location>
        <begin position="225"/>
        <end position="243"/>
    </location>
</feature>
<dbReference type="AlphaFoldDB" id="A0A8D8TAM0"/>
<feature type="coiled-coil region" evidence="1">
    <location>
        <begin position="332"/>
        <end position="395"/>
    </location>
</feature>
<dbReference type="EMBL" id="HBUF01260459">
    <property type="protein sequence ID" value="CAG6682710.1"/>
    <property type="molecule type" value="Transcribed_RNA"/>
</dbReference>
<feature type="region of interest" description="Disordered" evidence="2">
    <location>
        <begin position="156"/>
        <end position="259"/>
    </location>
</feature>
<protein>
    <submittedName>
        <fullName evidence="4">Uncharacterized protein</fullName>
    </submittedName>
</protein>
<keyword evidence="1" id="KW-0175">Coiled coil</keyword>
<feature type="compositionally biased region" description="Acidic residues" evidence="2">
    <location>
        <begin position="209"/>
        <end position="219"/>
    </location>
</feature>
<feature type="signal peptide" evidence="3">
    <location>
        <begin position="1"/>
        <end position="16"/>
    </location>
</feature>
<feature type="region of interest" description="Disordered" evidence="2">
    <location>
        <begin position="313"/>
        <end position="332"/>
    </location>
</feature>
<evidence type="ECO:0000313" key="4">
    <source>
        <dbReference type="EMBL" id="CAG6682710.1"/>
    </source>
</evidence>
<keyword evidence="3" id="KW-0732">Signal</keyword>